<evidence type="ECO:0000259" key="9">
    <source>
        <dbReference type="Pfam" id="PF07715"/>
    </source>
</evidence>
<evidence type="ECO:0000313" key="10">
    <source>
        <dbReference type="EMBL" id="PRY53000.1"/>
    </source>
</evidence>
<keyword evidence="6 7" id="KW-0998">Cell outer membrane</keyword>
<dbReference type="InterPro" id="IPR039426">
    <property type="entry name" value="TonB-dep_rcpt-like"/>
</dbReference>
<proteinExistence type="inferred from homology"/>
<dbReference type="NCBIfam" id="TIGR04057">
    <property type="entry name" value="SusC_RagA_signa"/>
    <property type="match status" value="1"/>
</dbReference>
<dbReference type="InterPro" id="IPR037066">
    <property type="entry name" value="Plug_dom_sf"/>
</dbReference>
<evidence type="ECO:0000256" key="7">
    <source>
        <dbReference type="PROSITE-ProRule" id="PRU01360"/>
    </source>
</evidence>
<sequence length="999" mass="110290">MKDFYWKKDLAALPIKRGLRVIMTLCMYLICVSSYAQQRVIKGTIKDQQSETLPGVSVKVKGTNQGTMSNANGEYSIPVSGSNSILVFTYIGFQSKEVPVGTGQTLNVTLEMGDNALSEVVVVGYGTRKKSDVTGAIASFKTKDLETMPQTNVGQALQGKVAGLSIATNEPSAEGGNNNIQIRGRRSIKASNGPLIILDGIPYFNSFSEINPNDIESIDVLKDASSAAIYGARAANGVIIITTKRGKPGKARITYDANYGIDEIASLPDMMDGPTFYKNKVDRINQAAISPTEQASFDQGLTTDWIKLATRTGSRQQHSVGVSGGTEDTRYYLSGTFNDAKGIAKNDDFTRTTLRLNLDSKITPWLTLGTNTQLASADRGGEPVRFSDAFGMNPLVPAFNEDGSINIRPWPEDPFWANPLESLNIINNDDAKSVVSTNFIKIDFPFVKGLSYKANTGYTYRNNTIETYYGRDTKRGFEGKGEALTSNDNTSDWLIEHIVNYNRKFGKHDFDFTGLYSAQERTKKVHALSSVGFPSDLQTFFQNGIATTAVGRDEYVKQANISQMARVNYTYNGKYLLTVTARRDGFSGFGADTKFGVFPSVALAWNMSGEKFMEKYDWLDNLKLRASYGENGQQAIDPYSTLPQLSPQHNLTTGKTPALGYYPNRLGDPSLGWETTLGFNGGLDFSFLSGRISGSVDYFRTSTTDLLLDKLISPVNGVKSIRQNIGKTSNQGIDFTVSSVNIRKTNFSWSTDLNISRAINRIDNVGLTDASGSYISDIGNRWFVGEPIDVNYGYVFDGIWQQNDIVEGSAQPQAKPGDVKLRDVSGPDGVPDGKISPEYDRVVLSSQVPSYIAGLTNTFSYKNFAFSFFIRSVQGVRKSNSLLNTYFDGRNGALDRQFWTPENPINTYPANRDDANPYGLLYFDDETTDASFIRLQDISLSYTLPSLVLSKLKLERLQFFVNAKNVATITKWDGLDPEFNTQTTRPQVRSYVFGLRTQF</sequence>
<keyword evidence="4 7" id="KW-0812">Transmembrane</keyword>
<dbReference type="SUPFAM" id="SSF49464">
    <property type="entry name" value="Carboxypeptidase regulatory domain-like"/>
    <property type="match status" value="1"/>
</dbReference>
<dbReference type="AlphaFoldDB" id="A0A2T0U521"/>
<comment type="similarity">
    <text evidence="7">Belongs to the TonB-dependent receptor family.</text>
</comment>
<dbReference type="OrthoDB" id="9768177at2"/>
<name>A0A2T0U521_9SPHI</name>
<evidence type="ECO:0000256" key="3">
    <source>
        <dbReference type="ARBA" id="ARBA00022452"/>
    </source>
</evidence>
<dbReference type="FunFam" id="2.170.130.10:FF:000008">
    <property type="entry name" value="SusC/RagA family TonB-linked outer membrane protein"/>
    <property type="match status" value="1"/>
</dbReference>
<dbReference type="InterPro" id="IPR036942">
    <property type="entry name" value="Beta-barrel_TonB_sf"/>
</dbReference>
<keyword evidence="11" id="KW-1185">Reference proteome</keyword>
<evidence type="ECO:0000256" key="1">
    <source>
        <dbReference type="ARBA" id="ARBA00004571"/>
    </source>
</evidence>
<feature type="region of interest" description="Disordered" evidence="8">
    <location>
        <begin position="810"/>
        <end position="832"/>
    </location>
</feature>
<dbReference type="Gene3D" id="2.170.130.10">
    <property type="entry name" value="TonB-dependent receptor, plug domain"/>
    <property type="match status" value="1"/>
</dbReference>
<dbReference type="InterPro" id="IPR012910">
    <property type="entry name" value="Plug_dom"/>
</dbReference>
<dbReference type="InterPro" id="IPR023997">
    <property type="entry name" value="TonB-dep_OMP_SusC/RagA_CS"/>
</dbReference>
<organism evidence="10 11">
    <name type="scientific">Arcticibacter pallidicorallinus</name>
    <dbReference type="NCBI Taxonomy" id="1259464"/>
    <lineage>
        <taxon>Bacteria</taxon>
        <taxon>Pseudomonadati</taxon>
        <taxon>Bacteroidota</taxon>
        <taxon>Sphingobacteriia</taxon>
        <taxon>Sphingobacteriales</taxon>
        <taxon>Sphingobacteriaceae</taxon>
        <taxon>Arcticibacter</taxon>
    </lineage>
</organism>
<keyword evidence="2 7" id="KW-0813">Transport</keyword>
<comment type="caution">
    <text evidence="10">The sequence shown here is derived from an EMBL/GenBank/DDBJ whole genome shotgun (WGS) entry which is preliminary data.</text>
</comment>
<dbReference type="Gene3D" id="2.40.170.20">
    <property type="entry name" value="TonB-dependent receptor, beta-barrel domain"/>
    <property type="match status" value="1"/>
</dbReference>
<evidence type="ECO:0000256" key="5">
    <source>
        <dbReference type="ARBA" id="ARBA00023136"/>
    </source>
</evidence>
<evidence type="ECO:0000256" key="8">
    <source>
        <dbReference type="SAM" id="MobiDB-lite"/>
    </source>
</evidence>
<dbReference type="NCBIfam" id="TIGR04056">
    <property type="entry name" value="OMP_RagA_SusC"/>
    <property type="match status" value="1"/>
</dbReference>
<comment type="subcellular location">
    <subcellularLocation>
        <location evidence="1 7">Cell outer membrane</location>
        <topology evidence="1 7">Multi-pass membrane protein</topology>
    </subcellularLocation>
</comment>
<evidence type="ECO:0000256" key="4">
    <source>
        <dbReference type="ARBA" id="ARBA00022692"/>
    </source>
</evidence>
<gene>
    <name evidence="10" type="ORF">B0I27_1047</name>
</gene>
<dbReference type="Pfam" id="PF07715">
    <property type="entry name" value="Plug"/>
    <property type="match status" value="1"/>
</dbReference>
<feature type="domain" description="TonB-dependent receptor plug" evidence="9">
    <location>
        <begin position="130"/>
        <end position="238"/>
    </location>
</feature>
<evidence type="ECO:0000256" key="2">
    <source>
        <dbReference type="ARBA" id="ARBA00022448"/>
    </source>
</evidence>
<reference evidence="10 11" key="1">
    <citation type="submission" date="2018-03" db="EMBL/GenBank/DDBJ databases">
        <title>Genomic Encyclopedia of Type Strains, Phase III (KMG-III): the genomes of soil and plant-associated and newly described type strains.</title>
        <authorList>
            <person name="Whitman W."/>
        </authorList>
    </citation>
    <scope>NUCLEOTIDE SEQUENCE [LARGE SCALE GENOMIC DNA]</scope>
    <source>
        <strain evidence="10 11">CGMCC 1.9313</strain>
    </source>
</reference>
<dbReference type="Proteomes" id="UP000238034">
    <property type="component" value="Unassembled WGS sequence"/>
</dbReference>
<dbReference type="InterPro" id="IPR023996">
    <property type="entry name" value="TonB-dep_OMP_SusC/RagA"/>
</dbReference>
<accession>A0A2T0U521</accession>
<keyword evidence="3 7" id="KW-1134">Transmembrane beta strand</keyword>
<evidence type="ECO:0000256" key="6">
    <source>
        <dbReference type="ARBA" id="ARBA00023237"/>
    </source>
</evidence>
<dbReference type="SUPFAM" id="SSF56935">
    <property type="entry name" value="Porins"/>
    <property type="match status" value="1"/>
</dbReference>
<evidence type="ECO:0000313" key="11">
    <source>
        <dbReference type="Proteomes" id="UP000238034"/>
    </source>
</evidence>
<dbReference type="InterPro" id="IPR008969">
    <property type="entry name" value="CarboxyPept-like_regulatory"/>
</dbReference>
<dbReference type="PROSITE" id="PS52016">
    <property type="entry name" value="TONB_DEPENDENT_REC_3"/>
    <property type="match status" value="1"/>
</dbReference>
<dbReference type="EMBL" id="PVTH01000004">
    <property type="protein sequence ID" value="PRY53000.1"/>
    <property type="molecule type" value="Genomic_DNA"/>
</dbReference>
<keyword evidence="5 7" id="KW-0472">Membrane</keyword>
<protein>
    <submittedName>
        <fullName evidence="10">TonB-linked SusC/RagA family outer membrane protein</fullName>
    </submittedName>
</protein>
<dbReference type="Gene3D" id="2.60.40.1120">
    <property type="entry name" value="Carboxypeptidase-like, regulatory domain"/>
    <property type="match status" value="1"/>
</dbReference>
<dbReference type="GO" id="GO:0009279">
    <property type="term" value="C:cell outer membrane"/>
    <property type="evidence" value="ECO:0007669"/>
    <property type="project" value="UniProtKB-SubCell"/>
</dbReference>
<dbReference type="Pfam" id="PF13715">
    <property type="entry name" value="CarbopepD_reg_2"/>
    <property type="match status" value="1"/>
</dbReference>
<dbReference type="RefSeq" id="WP_106292595.1">
    <property type="nucleotide sequence ID" value="NZ_PVTH01000004.1"/>
</dbReference>